<evidence type="ECO:0000256" key="1">
    <source>
        <dbReference type="SAM" id="Phobius"/>
    </source>
</evidence>
<dbReference type="EMBL" id="MZ401005">
    <property type="protein sequence ID" value="QYC53095.1"/>
    <property type="molecule type" value="Genomic_DNA"/>
</dbReference>
<name>A0A9Q7BD32_9CAUD</name>
<keyword evidence="1" id="KW-0472">Membrane</keyword>
<accession>A0A9Q7BD32</accession>
<keyword evidence="3" id="KW-1185">Reference proteome</keyword>
<keyword evidence="1" id="KW-0812">Transmembrane</keyword>
<dbReference type="Proteomes" id="UP001144712">
    <property type="component" value="Segment"/>
</dbReference>
<keyword evidence="1" id="KW-1133">Transmembrane helix</keyword>
<reference evidence="2" key="1">
    <citation type="submission" date="2021-06" db="EMBL/GenBank/DDBJ databases">
        <authorList>
            <person name="Noor Mohammadi T."/>
            <person name="Li Y."/>
            <person name="Shen C."/>
            <person name="Masuda Y."/>
            <person name="Honjoh K.-I."/>
            <person name="Miyamoto T."/>
        </authorList>
    </citation>
    <scope>NUCLEOTIDE SEQUENCE</scope>
</reference>
<organism evidence="2 3">
    <name type="scientific">Clostridium phage CPQ3</name>
    <dbReference type="NCBI Taxonomy" id="2863149"/>
    <lineage>
        <taxon>Viruses</taxon>
        <taxon>Duplodnaviria</taxon>
        <taxon>Heunggongvirae</taxon>
        <taxon>Uroviricota</taxon>
        <taxon>Caudoviricetes</taxon>
        <taxon>Guelinviridae</taxon>
        <taxon>Brucesealvirus</taxon>
        <taxon>Brucesealvirus cpq3</taxon>
    </lineage>
</organism>
<sequence>MKEVTDVIATVGFPIVALGFIMYYGGKYFISFVNRIMDENKQREENMYRFMDSMSDKMERVSANMENLGDMIKNHMEKEHAENE</sequence>
<protein>
    <submittedName>
        <fullName evidence="2">Uncharacterized protein</fullName>
    </submittedName>
</protein>
<evidence type="ECO:0000313" key="3">
    <source>
        <dbReference type="Proteomes" id="UP001144712"/>
    </source>
</evidence>
<feature type="transmembrane region" description="Helical" evidence="1">
    <location>
        <begin position="6"/>
        <end position="25"/>
    </location>
</feature>
<dbReference type="SMR" id="A0A9Q7BD32"/>
<evidence type="ECO:0000313" key="2">
    <source>
        <dbReference type="EMBL" id="QYC53095.1"/>
    </source>
</evidence>
<proteinExistence type="predicted"/>